<evidence type="ECO:0000313" key="2">
    <source>
        <dbReference type="EMBL" id="POP46265.1"/>
    </source>
</evidence>
<protein>
    <recommendedName>
        <fullName evidence="6">DUF4231 domain-containing protein</fullName>
    </recommendedName>
</protein>
<keyword evidence="1" id="KW-0812">Transmembrane</keyword>
<gene>
    <name evidence="3" type="ORF">CHU32_05780</name>
    <name evidence="2" type="ORF">CHU33_05765</name>
</gene>
<evidence type="ECO:0000313" key="4">
    <source>
        <dbReference type="Proteomes" id="UP000237073"/>
    </source>
</evidence>
<evidence type="ECO:0000313" key="5">
    <source>
        <dbReference type="Proteomes" id="UP000247005"/>
    </source>
</evidence>
<dbReference type="Proteomes" id="UP000237073">
    <property type="component" value="Unassembled WGS sequence"/>
</dbReference>
<name>A0A2P5GT51_9ENTR</name>
<dbReference type="EMBL" id="PQGE01000004">
    <property type="protein sequence ID" value="POP46265.1"/>
    <property type="molecule type" value="Genomic_DNA"/>
</dbReference>
<keyword evidence="4" id="KW-1185">Reference proteome</keyword>
<feature type="transmembrane region" description="Helical" evidence="1">
    <location>
        <begin position="217"/>
        <end position="242"/>
    </location>
</feature>
<keyword evidence="1" id="KW-1133">Transmembrane helix</keyword>
<dbReference type="OrthoDB" id="6637808at2"/>
<comment type="caution">
    <text evidence="3">The sequence shown here is derived from an EMBL/GenBank/DDBJ whole genome shotgun (WGS) entry which is preliminary data.</text>
</comment>
<dbReference type="EMBL" id="PQGD01000004">
    <property type="protein sequence ID" value="POP49735.1"/>
    <property type="molecule type" value="Genomic_DNA"/>
</dbReference>
<dbReference type="AlphaFoldDB" id="A0A2P5GT51"/>
<organism evidence="3 5">
    <name type="scientific">Superficieibacter electus</name>
    <dbReference type="NCBI Taxonomy" id="2022662"/>
    <lineage>
        <taxon>Bacteria</taxon>
        <taxon>Pseudomonadati</taxon>
        <taxon>Pseudomonadota</taxon>
        <taxon>Gammaproteobacteria</taxon>
        <taxon>Enterobacterales</taxon>
        <taxon>Enterobacteriaceae</taxon>
        <taxon>Superficieibacter</taxon>
    </lineage>
</organism>
<evidence type="ECO:0000313" key="3">
    <source>
        <dbReference type="EMBL" id="POP49735.1"/>
    </source>
</evidence>
<feature type="transmembrane region" description="Helical" evidence="1">
    <location>
        <begin position="93"/>
        <end position="113"/>
    </location>
</feature>
<sequence length="322" mass="36860">MNPLHFMLKQVSIRHNAYLKKHSQSLKNHASELEPTLNADAWRDLNWHEDQSHHYSCLFRGGVLLSYTLGFLAVVFAVIPISGMLQDETLHHYGYIFVLLELMAIALIVAIYISGMSNKDNGSGRILFQNWRGKWQRHRTISEILRYQDAIAWLKPDNVIRKYNIPKEVLAASVPSTEAMLRCLQTLVSGQLSYNTQKKNEYHFIQHRLHAIAKWSFILTLLCCLAHFFIHSAALSALSAILPALGSCCHGIASTAEYEKLAQQCHQTKLLLDNFAQGLVTNEQRLLDDDAELRKKVKQFLDIVLDDRDKWYIFTSSSKLPL</sequence>
<reference evidence="4 5" key="1">
    <citation type="submission" date="2018-01" db="EMBL/GenBank/DDBJ databases">
        <title>Superficieibacter electus gen. nov., sp. nov., an extended-spectrum beta-lactamase possessing member of the Enterobacteriaceae family, isolated from intensive care unit surfaces.</title>
        <authorList>
            <person name="Potter R.F."/>
            <person name="D'Souza A.W."/>
        </authorList>
    </citation>
    <scope>NUCLEOTIDE SEQUENCE [LARGE SCALE GENOMIC DNA]</scope>
    <source>
        <strain evidence="3 5">BP-1</strain>
        <strain evidence="2 4">BP-2</strain>
    </source>
</reference>
<evidence type="ECO:0008006" key="6">
    <source>
        <dbReference type="Google" id="ProtNLM"/>
    </source>
</evidence>
<dbReference type="RefSeq" id="WP_103675133.1">
    <property type="nucleotide sequence ID" value="NZ_PQGD01000004.1"/>
</dbReference>
<feature type="transmembrane region" description="Helical" evidence="1">
    <location>
        <begin position="57"/>
        <end position="81"/>
    </location>
</feature>
<proteinExistence type="predicted"/>
<dbReference type="Proteomes" id="UP000247005">
    <property type="component" value="Unassembled WGS sequence"/>
</dbReference>
<accession>A0A2P5GT51</accession>
<keyword evidence="1" id="KW-0472">Membrane</keyword>
<evidence type="ECO:0000256" key="1">
    <source>
        <dbReference type="SAM" id="Phobius"/>
    </source>
</evidence>